<keyword evidence="2" id="KW-1185">Reference proteome</keyword>
<evidence type="ECO:0000313" key="1">
    <source>
        <dbReference type="EMBL" id="PKY52812.1"/>
    </source>
</evidence>
<dbReference type="AlphaFoldDB" id="A0A2I1H1N9"/>
<sequence>MEKLLVHLEPKAETSYGSECLLFRKEIQSEAEQKYKLAQINKFINIRNENLKTNQSKMLNNILERAPKLVLDRLHYRDPSTQVMTFTNDPITIERECIKHFQLLGQAKSDIDNIPTYRNITDLPSKELKIILTTLPNKKAAGQTTIKYEDIKHLHDDVLLYITEFFNACLRLEEMPTEWNQREKNPKKISENSGKA</sequence>
<gene>
    <name evidence="1" type="ORF">RhiirA4_470675</name>
</gene>
<protein>
    <submittedName>
        <fullName evidence="1">Uncharacterized protein</fullName>
    </submittedName>
</protein>
<comment type="caution">
    <text evidence="1">The sequence shown here is derived from an EMBL/GenBank/DDBJ whole genome shotgun (WGS) entry which is preliminary data.</text>
</comment>
<dbReference type="Proteomes" id="UP000234323">
    <property type="component" value="Unassembled WGS sequence"/>
</dbReference>
<evidence type="ECO:0000313" key="2">
    <source>
        <dbReference type="Proteomes" id="UP000234323"/>
    </source>
</evidence>
<reference evidence="1 2" key="1">
    <citation type="submission" date="2015-10" db="EMBL/GenBank/DDBJ databases">
        <title>Genome analyses suggest a sexual origin of heterokaryosis in a supposedly ancient asexual fungus.</title>
        <authorList>
            <person name="Ropars J."/>
            <person name="Sedzielewska K."/>
            <person name="Noel J."/>
            <person name="Charron P."/>
            <person name="Farinelli L."/>
            <person name="Marton T."/>
            <person name="Kruger M."/>
            <person name="Pelin A."/>
            <person name="Brachmann A."/>
            <person name="Corradi N."/>
        </authorList>
    </citation>
    <scope>NUCLEOTIDE SEQUENCE [LARGE SCALE GENOMIC DNA]</scope>
    <source>
        <strain evidence="1 2">A4</strain>
    </source>
</reference>
<name>A0A2I1H1N9_9GLOM</name>
<accession>A0A2I1H1N9</accession>
<organism evidence="1 2">
    <name type="scientific">Rhizophagus irregularis</name>
    <dbReference type="NCBI Taxonomy" id="588596"/>
    <lineage>
        <taxon>Eukaryota</taxon>
        <taxon>Fungi</taxon>
        <taxon>Fungi incertae sedis</taxon>
        <taxon>Mucoromycota</taxon>
        <taxon>Glomeromycotina</taxon>
        <taxon>Glomeromycetes</taxon>
        <taxon>Glomerales</taxon>
        <taxon>Glomeraceae</taxon>
        <taxon>Rhizophagus</taxon>
    </lineage>
</organism>
<proteinExistence type="predicted"/>
<dbReference type="EMBL" id="LLXI01001273">
    <property type="protein sequence ID" value="PKY52812.1"/>
    <property type="molecule type" value="Genomic_DNA"/>
</dbReference>